<evidence type="ECO:0000256" key="1">
    <source>
        <dbReference type="ARBA" id="ARBA00004141"/>
    </source>
</evidence>
<evidence type="ECO:0000259" key="7">
    <source>
        <dbReference type="PROSITE" id="PS50222"/>
    </source>
</evidence>
<sequence>MEDYRMESGSPDLPEGVPGVKAADTAPGEGFVVSNDSVEAPSVNELLKAKIAYGSEDLRYKTLAEFDKDHNGLLSEEELSNLRSVQGITERLELLGFIKSRVAEILDRKAHYRDLFSYLAFCMFYFALLFLQRKAYIAYDVTFTLTETVAPQENFFTSSDELYDWLTDLVSEVWQDPRCGDKLCEAPYEYAGFGPEDFFGCAADCGVNKDTMRVNVSVHASSMDHLDSAEVGDFLQYTQWNLCTTWEGLKTGAYDLESISTDLFQLDENDMMTLANPPSTGRTGVMCWWNEWNKFSTVPETWTAEINLLIGEWKMLVYAPLGSIGMIIVNASNDGKEEIARMPFCQPRCNAEAPCGEGEYCTYELDDGQDGLCSTCPEPSLCKYEVSYDGSEAATQRKSDACSHFCGGGAEDAGAFGSMPHFINRTWSTLSLHQVCLTDAEPSAFMESPESCKIGCEDTEECIRVNVEADSAGTFQCTYLKEAQCGGMREEQNSTYDAAFEIVRTELSQEIIEAGYTKAYPAESCEESRRVLVSILPRELNARALSLQLTPLPEAAEESANGARSERVTESGAPCLLPYTLDGTQHSDCVWRRDDTEPLSTSVSEQARWMCPTTEAAQLYSQSSDFAWAALGGNACRGDDALDNSETYYDLFPATTRAECEELCRSYAGACYGIETNADLRCEIWTRPIQATKALDGYRCYEYIGYGAASDGYSGVPLECYVAPEKVPEDFAQCVMQGHGMHVEGNDMAHSTIHVFEMCGIDPKMPYRASVHSKDYTGLYNHLCVHADHNKWECLDDAATQDSSSGPSCNKTFTFSLETLKSNPVGNTINEVREFMDSLGYIGYLSQLATAPVTGSCPAGTMRIRTITHIDHMSSKTISWWIKDPVGELTNSWTKMAGPFGYVDALYCLNTSAGTFDMEYSMAIGCEDNATFVDEQGYSCSGWRGEDCSGDWGYSELGAEQLIVNCPVSCGYCEDPSGAIQAVNAHGCNLGQIDISPPLQLETTGRVWLGGDGGASDGHASFSGYRAVGAGICQTRKYHAPRVEADLYGQYMHLVEGSAEACMAACSSSANCQAVAVQYVDNVVQCSLYNVLQHSAGDEASATCYNKIYDGTETCEGTVHQLFDAEAVVEGWAGCPETSRIRTRFQASLYAQDASWEVLRVLSVPVITADSNSTGDHHMYTVMGGHSFQDLEERIQDWCMQPGTYVLYYYDDNRGYTRPAVQSDQEAQTYGWFNGTLTLADADDLGLLRLSVSNDGIDQDVYVRAVRFEVAESSGWRLLSEPQVGQAGNFTMPFTGKALAMSKLCQFEHEGPYHIMRLDRLAWTKAQGVAGAVIRDRICRQSSCLEPVAYGVGSFDTGCCYSIKGWQETKVVLNTTGNYQVTHVPVDDSAPRIRYLGVSGGNRMLTGILISQTRYSTVDCTSKYSKLVEQIDCLGFPLSTEPYGVDPVFLTTSELYRTDLAPAKCCNISSYTTDCMPPACGDFYEQSELDYSIGADEEEHSASSGDDAGHQSQAPFGFFPDGEKFYVWFDANLDASRSQQMITYMKDGLYIDSRTKEVKVQIVTYNGQLQRYGNIEMFFRFEYRFGGVIRVKQNIQTLNLEMYESTADMIRFAFEIMFAILVAMALHSELCKVLETRRATGCWKHYFLNGWNLIDMCSLMLTAGLSITWWSLAFSQVMGFDMEVQYFVYTDLQSPGRWLRLKEDGEQFRLVRSEFETMSSIADRMVEYMMLNGVNTFFLLARAIKRFNFQPRMGILTRTIAMATSDLGHFFILLSIVFTGYAITGHLIFGSSLQAFSDMYESLYTLFNMMVFGDNSVVKELDELGKSLGGAMQFISFVFYFSFAILVVMVLVNFLLAIVVDSFVAVKDSVKDSTSIVEDLHYYCRHFYHKLCQERHLTDEQMLKVLTVMHATEVELLSQNALGRNRRLSARFNDQAEGSDAEWEEKILILDSKTPSVTAKHVEKQLRVSADNLEKHPPNQSVACKKRSPFHKLMSSQGAEVVEIKPVVTDECASLVARKIMQKFGQEEHEDDVDEERLFQKNALEELLASVKLLTAQVTELSKRQQAMETNAQLKSEGKQAEAR</sequence>
<feature type="domain" description="EF-hand" evidence="7">
    <location>
        <begin position="54"/>
        <end position="89"/>
    </location>
</feature>
<name>A0AAE0L6M3_9CHLO</name>
<comment type="caution">
    <text evidence="8">The sequence shown here is derived from an EMBL/GenBank/DDBJ whole genome shotgun (WGS) entry which is preliminary data.</text>
</comment>
<evidence type="ECO:0000256" key="6">
    <source>
        <dbReference type="SAM" id="Phobius"/>
    </source>
</evidence>
<dbReference type="GO" id="GO:0005509">
    <property type="term" value="F:calcium ion binding"/>
    <property type="evidence" value="ECO:0007669"/>
    <property type="project" value="InterPro"/>
</dbReference>
<feature type="transmembrane region" description="Helical" evidence="6">
    <location>
        <begin position="115"/>
        <end position="131"/>
    </location>
</feature>
<keyword evidence="9" id="KW-1185">Reference proteome</keyword>
<evidence type="ECO:0000313" key="9">
    <source>
        <dbReference type="Proteomes" id="UP001190700"/>
    </source>
</evidence>
<accession>A0AAE0L6M3</accession>
<dbReference type="InterPro" id="IPR018247">
    <property type="entry name" value="EF_Hand_1_Ca_BS"/>
</dbReference>
<organism evidence="8 9">
    <name type="scientific">Cymbomonas tetramitiformis</name>
    <dbReference type="NCBI Taxonomy" id="36881"/>
    <lineage>
        <taxon>Eukaryota</taxon>
        <taxon>Viridiplantae</taxon>
        <taxon>Chlorophyta</taxon>
        <taxon>Pyramimonadophyceae</taxon>
        <taxon>Pyramimonadales</taxon>
        <taxon>Pyramimonadaceae</taxon>
        <taxon>Cymbomonas</taxon>
    </lineage>
</organism>
<gene>
    <name evidence="8" type="ORF">CYMTET_18090</name>
</gene>
<dbReference type="PROSITE" id="PS00018">
    <property type="entry name" value="EF_HAND_1"/>
    <property type="match status" value="1"/>
</dbReference>
<comment type="subcellular location">
    <subcellularLocation>
        <location evidence="1">Membrane</location>
        <topology evidence="1">Multi-pass membrane protein</topology>
    </subcellularLocation>
</comment>
<proteinExistence type="predicted"/>
<dbReference type="InterPro" id="IPR013122">
    <property type="entry name" value="PKD1_2_channel"/>
</dbReference>
<dbReference type="Proteomes" id="UP001190700">
    <property type="component" value="Unassembled WGS sequence"/>
</dbReference>
<dbReference type="PANTHER" id="PTHR10877">
    <property type="entry name" value="POLYCYSTIN FAMILY MEMBER"/>
    <property type="match status" value="1"/>
</dbReference>
<reference evidence="8 9" key="1">
    <citation type="journal article" date="2015" name="Genome Biol. Evol.">
        <title>Comparative Genomics of a Bacterivorous Green Alga Reveals Evolutionary Causalities and Consequences of Phago-Mixotrophic Mode of Nutrition.</title>
        <authorList>
            <person name="Burns J.A."/>
            <person name="Paasch A."/>
            <person name="Narechania A."/>
            <person name="Kim E."/>
        </authorList>
    </citation>
    <scope>NUCLEOTIDE SEQUENCE [LARGE SCALE GENOMIC DNA]</scope>
    <source>
        <strain evidence="8 9">PLY_AMNH</strain>
    </source>
</reference>
<protein>
    <recommendedName>
        <fullName evidence="7">EF-hand domain-containing protein</fullName>
    </recommendedName>
</protein>
<dbReference type="EMBL" id="LGRX02008322">
    <property type="protein sequence ID" value="KAK3273680.1"/>
    <property type="molecule type" value="Genomic_DNA"/>
</dbReference>
<feature type="compositionally biased region" description="Polar residues" evidence="5">
    <location>
        <begin position="2064"/>
        <end position="2074"/>
    </location>
</feature>
<feature type="transmembrane region" description="Helical" evidence="6">
    <location>
        <begin position="1767"/>
        <end position="1789"/>
    </location>
</feature>
<feature type="region of interest" description="Disordered" evidence="5">
    <location>
        <begin position="2064"/>
        <end position="2084"/>
    </location>
</feature>
<keyword evidence="4 6" id="KW-0472">Membrane</keyword>
<feature type="transmembrane region" description="Helical" evidence="6">
    <location>
        <begin position="1837"/>
        <end position="1860"/>
    </location>
</feature>
<keyword evidence="3 6" id="KW-1133">Transmembrane helix</keyword>
<evidence type="ECO:0000256" key="3">
    <source>
        <dbReference type="ARBA" id="ARBA00022989"/>
    </source>
</evidence>
<dbReference type="Gene3D" id="1.10.287.70">
    <property type="match status" value="1"/>
</dbReference>
<evidence type="ECO:0000256" key="5">
    <source>
        <dbReference type="SAM" id="MobiDB-lite"/>
    </source>
</evidence>
<dbReference type="GO" id="GO:0016020">
    <property type="term" value="C:membrane"/>
    <property type="evidence" value="ECO:0007669"/>
    <property type="project" value="UniProtKB-SubCell"/>
</dbReference>
<feature type="transmembrane region" description="Helical" evidence="6">
    <location>
        <begin position="1609"/>
        <end position="1626"/>
    </location>
</feature>
<keyword evidence="2 6" id="KW-0812">Transmembrane</keyword>
<dbReference type="InterPro" id="IPR051223">
    <property type="entry name" value="Polycystin"/>
</dbReference>
<dbReference type="PANTHER" id="PTHR10877:SF183">
    <property type="entry name" value="AT14535P-RELATED"/>
    <property type="match status" value="1"/>
</dbReference>
<dbReference type="Pfam" id="PF08016">
    <property type="entry name" value="PKD_channel"/>
    <property type="match status" value="1"/>
</dbReference>
<dbReference type="PROSITE" id="PS50222">
    <property type="entry name" value="EF_HAND_2"/>
    <property type="match status" value="1"/>
</dbReference>
<feature type="transmembrane region" description="Helical" evidence="6">
    <location>
        <begin position="1646"/>
        <end position="1672"/>
    </location>
</feature>
<evidence type="ECO:0000256" key="2">
    <source>
        <dbReference type="ARBA" id="ARBA00022692"/>
    </source>
</evidence>
<dbReference type="InterPro" id="IPR002048">
    <property type="entry name" value="EF_hand_dom"/>
</dbReference>
<feature type="transmembrane region" description="Helical" evidence="6">
    <location>
        <begin position="1725"/>
        <end position="1744"/>
    </location>
</feature>
<evidence type="ECO:0000256" key="4">
    <source>
        <dbReference type="ARBA" id="ARBA00023136"/>
    </source>
</evidence>
<evidence type="ECO:0000313" key="8">
    <source>
        <dbReference type="EMBL" id="KAK3273680.1"/>
    </source>
</evidence>